<gene>
    <name evidence="1" type="ORF">GALMADRAFT_232815</name>
</gene>
<sequence>MNSSNFALDADGRVCMFDFSDVGVLSESFAGYTLKGYDPFFASVASYLDWVDNPNGYSMARVRMVLTMMADPSLGLDMHGLPKAKTRT</sequence>
<protein>
    <submittedName>
        <fullName evidence="1">Uncharacterized protein</fullName>
    </submittedName>
</protein>
<evidence type="ECO:0000313" key="1">
    <source>
        <dbReference type="EMBL" id="KDR65938.1"/>
    </source>
</evidence>
<dbReference type="EMBL" id="KL142430">
    <property type="protein sequence ID" value="KDR65938.1"/>
    <property type="molecule type" value="Genomic_DNA"/>
</dbReference>
<dbReference type="OrthoDB" id="3250044at2759"/>
<name>A0A067SGU0_GALM3</name>
<dbReference type="AlphaFoldDB" id="A0A067SGU0"/>
<evidence type="ECO:0000313" key="2">
    <source>
        <dbReference type="Proteomes" id="UP000027222"/>
    </source>
</evidence>
<reference evidence="2" key="1">
    <citation type="journal article" date="2014" name="Proc. Natl. Acad. Sci. U.S.A.">
        <title>Extensive sampling of basidiomycete genomes demonstrates inadequacy of the white-rot/brown-rot paradigm for wood decay fungi.</title>
        <authorList>
            <person name="Riley R."/>
            <person name="Salamov A.A."/>
            <person name="Brown D.W."/>
            <person name="Nagy L.G."/>
            <person name="Floudas D."/>
            <person name="Held B.W."/>
            <person name="Levasseur A."/>
            <person name="Lombard V."/>
            <person name="Morin E."/>
            <person name="Otillar R."/>
            <person name="Lindquist E.A."/>
            <person name="Sun H."/>
            <person name="LaButti K.M."/>
            <person name="Schmutz J."/>
            <person name="Jabbour D."/>
            <person name="Luo H."/>
            <person name="Baker S.E."/>
            <person name="Pisabarro A.G."/>
            <person name="Walton J.D."/>
            <person name="Blanchette R.A."/>
            <person name="Henrissat B."/>
            <person name="Martin F."/>
            <person name="Cullen D."/>
            <person name="Hibbett D.S."/>
            <person name="Grigoriev I.V."/>
        </authorList>
    </citation>
    <scope>NUCLEOTIDE SEQUENCE [LARGE SCALE GENOMIC DNA]</scope>
    <source>
        <strain evidence="2">CBS 339.88</strain>
    </source>
</reference>
<proteinExistence type="predicted"/>
<keyword evidence="2" id="KW-1185">Reference proteome</keyword>
<accession>A0A067SGU0</accession>
<dbReference type="Proteomes" id="UP000027222">
    <property type="component" value="Unassembled WGS sequence"/>
</dbReference>
<dbReference type="HOGENOM" id="CLU_2469248_0_0_1"/>
<organism evidence="1 2">
    <name type="scientific">Galerina marginata (strain CBS 339.88)</name>
    <dbReference type="NCBI Taxonomy" id="685588"/>
    <lineage>
        <taxon>Eukaryota</taxon>
        <taxon>Fungi</taxon>
        <taxon>Dikarya</taxon>
        <taxon>Basidiomycota</taxon>
        <taxon>Agaricomycotina</taxon>
        <taxon>Agaricomycetes</taxon>
        <taxon>Agaricomycetidae</taxon>
        <taxon>Agaricales</taxon>
        <taxon>Agaricineae</taxon>
        <taxon>Strophariaceae</taxon>
        <taxon>Galerina</taxon>
    </lineage>
</organism>